<evidence type="ECO:0008006" key="4">
    <source>
        <dbReference type="Google" id="ProtNLM"/>
    </source>
</evidence>
<evidence type="ECO:0000313" key="2">
    <source>
        <dbReference type="EMBL" id="MCT2586461.1"/>
    </source>
</evidence>
<keyword evidence="3" id="KW-1185">Reference proteome</keyword>
<feature type="transmembrane region" description="Helical" evidence="1">
    <location>
        <begin position="273"/>
        <end position="294"/>
    </location>
</feature>
<dbReference type="EMBL" id="JAFFZE010000019">
    <property type="protein sequence ID" value="MCT2586461.1"/>
    <property type="molecule type" value="Genomic_DNA"/>
</dbReference>
<name>A0ABT2JF11_9PSEU</name>
<evidence type="ECO:0000313" key="3">
    <source>
        <dbReference type="Proteomes" id="UP001156441"/>
    </source>
</evidence>
<feature type="transmembrane region" description="Helical" evidence="1">
    <location>
        <begin position="127"/>
        <end position="147"/>
    </location>
</feature>
<proteinExistence type="predicted"/>
<comment type="caution">
    <text evidence="2">The sequence shown here is derived from an EMBL/GenBank/DDBJ whole genome shotgun (WGS) entry which is preliminary data.</text>
</comment>
<feature type="transmembrane region" description="Helical" evidence="1">
    <location>
        <begin position="183"/>
        <end position="204"/>
    </location>
</feature>
<keyword evidence="1" id="KW-1133">Transmembrane helix</keyword>
<protein>
    <recommendedName>
        <fullName evidence="4">Cytochrome c oxidase assembly protein</fullName>
    </recommendedName>
</protein>
<feature type="transmembrane region" description="Helical" evidence="1">
    <location>
        <begin position="225"/>
        <end position="246"/>
    </location>
</feature>
<organism evidence="2 3">
    <name type="scientific">Actinophytocola gossypii</name>
    <dbReference type="NCBI Taxonomy" id="2812003"/>
    <lineage>
        <taxon>Bacteria</taxon>
        <taxon>Bacillati</taxon>
        <taxon>Actinomycetota</taxon>
        <taxon>Actinomycetes</taxon>
        <taxon>Pseudonocardiales</taxon>
        <taxon>Pseudonocardiaceae</taxon>
    </lineage>
</organism>
<feature type="transmembrane region" description="Helical" evidence="1">
    <location>
        <begin position="85"/>
        <end position="107"/>
    </location>
</feature>
<dbReference type="RefSeq" id="WP_260194293.1">
    <property type="nucleotide sequence ID" value="NZ_JAFFZE010000019.1"/>
</dbReference>
<feature type="transmembrane region" description="Helical" evidence="1">
    <location>
        <begin position="60"/>
        <end position="79"/>
    </location>
</feature>
<dbReference type="Proteomes" id="UP001156441">
    <property type="component" value="Unassembled WGS sequence"/>
</dbReference>
<sequence>MQHWLSNTFLPTVIAIVVMLVVLWPTRQGGTRLLRNWGVPEPAGQQVAEAVRYLWQRRRLMVVLFVVVPTLADLVVPALADGTVIGIFVPLLAAMLIAELIATLRPVSGVRFASLGPRRWQDLVPRWGVVAFAVPAVLAVGLSWLAIAGQTWADAYAAALPPNDDQRWISADYRAEMTNDTGWFTLGSAVLCLVVVATLVHLAVRRPAVPDAAVDAALRARTARVAVAVGIGWLGVAANAAAQRIVFLTDLNVSNGQPLPERPDWLNPGLGDVMNALMLVVLAAALVCWMWLAVPSRRSLAHAG</sequence>
<keyword evidence="1" id="KW-0812">Transmembrane</keyword>
<gene>
    <name evidence="2" type="ORF">JT362_25385</name>
</gene>
<feature type="transmembrane region" description="Helical" evidence="1">
    <location>
        <begin position="6"/>
        <end position="25"/>
    </location>
</feature>
<reference evidence="2 3" key="1">
    <citation type="submission" date="2021-02" db="EMBL/GenBank/DDBJ databases">
        <title>Actinophytocola xerophila sp. nov., isolated from soil of cotton cropping field.</title>
        <authorList>
            <person name="Huang R."/>
            <person name="Chen X."/>
            <person name="Ge X."/>
            <person name="Liu W."/>
        </authorList>
    </citation>
    <scope>NUCLEOTIDE SEQUENCE [LARGE SCALE GENOMIC DNA]</scope>
    <source>
        <strain evidence="2 3">S1-96</strain>
    </source>
</reference>
<accession>A0ABT2JF11</accession>
<keyword evidence="1" id="KW-0472">Membrane</keyword>
<evidence type="ECO:0000256" key="1">
    <source>
        <dbReference type="SAM" id="Phobius"/>
    </source>
</evidence>